<sequence length="216" mass="23869">MSGVMRCIALALGAVIAQTADADMRLTPEAIIDWQAHSFAGETDYALTETRHGTAVRAVCENGTASGLVYTNGVDLSETPVIEWRWRVVDAVETGDPRRQSGDDYAARLYAVDEHAILRWRTRAINYVSSTRARPGAQWPNAFAGQAQMVVVDSLDGSRTGKDGWHVHRRNLRKDFQQLHGRSVKRINALALMTDCDNTGDRAEALYGTIRLLPES</sequence>
<dbReference type="Pfam" id="PF11249">
    <property type="entry name" value="DUF3047"/>
    <property type="match status" value="1"/>
</dbReference>
<dbReference type="Proteomes" id="UP000316688">
    <property type="component" value="Unassembled WGS sequence"/>
</dbReference>
<dbReference type="EMBL" id="VMKP01000002">
    <property type="protein sequence ID" value="TVO65293.1"/>
    <property type="molecule type" value="Genomic_DNA"/>
</dbReference>
<keyword evidence="1" id="KW-0732">Signal</keyword>
<gene>
    <name evidence="2" type="ORF">FPL11_04200</name>
</gene>
<keyword evidence="3" id="KW-1185">Reference proteome</keyword>
<feature type="signal peptide" evidence="1">
    <location>
        <begin position="1"/>
        <end position="22"/>
    </location>
</feature>
<evidence type="ECO:0000256" key="1">
    <source>
        <dbReference type="SAM" id="SignalP"/>
    </source>
</evidence>
<dbReference type="AlphaFoldDB" id="A0A557RJE5"/>
<accession>A0A557RJE5</accession>
<proteinExistence type="predicted"/>
<dbReference type="RefSeq" id="WP_144347547.1">
    <property type="nucleotide sequence ID" value="NZ_VMKP01000002.1"/>
</dbReference>
<comment type="caution">
    <text evidence="2">The sequence shown here is derived from an EMBL/GenBank/DDBJ whole genome shotgun (WGS) entry which is preliminary data.</text>
</comment>
<organism evidence="2 3">
    <name type="scientific">Spiribacter aquaticus</name>
    <dbReference type="NCBI Taxonomy" id="1935996"/>
    <lineage>
        <taxon>Bacteria</taxon>
        <taxon>Pseudomonadati</taxon>
        <taxon>Pseudomonadota</taxon>
        <taxon>Gammaproteobacteria</taxon>
        <taxon>Chromatiales</taxon>
        <taxon>Ectothiorhodospiraceae</taxon>
        <taxon>Spiribacter</taxon>
    </lineage>
</organism>
<dbReference type="InterPro" id="IPR021409">
    <property type="entry name" value="DUF3047"/>
</dbReference>
<evidence type="ECO:0000313" key="2">
    <source>
        <dbReference type="EMBL" id="TVO65293.1"/>
    </source>
</evidence>
<reference evidence="2 3" key="1">
    <citation type="submission" date="2019-07" db="EMBL/GenBank/DDBJ databases">
        <title>Reclasification of Spiribacter aquaticus.</title>
        <authorList>
            <person name="Leon M.J."/>
            <person name="Sanchez-Porro C."/>
            <person name="Ventosa A."/>
        </authorList>
    </citation>
    <scope>NUCLEOTIDE SEQUENCE [LARGE SCALE GENOMIC DNA]</scope>
    <source>
        <strain evidence="2 3">SP30</strain>
    </source>
</reference>
<feature type="chain" id="PRO_5021812855" evidence="1">
    <location>
        <begin position="23"/>
        <end position="216"/>
    </location>
</feature>
<protein>
    <submittedName>
        <fullName evidence="2">DUF3047 domain-containing protein</fullName>
    </submittedName>
</protein>
<evidence type="ECO:0000313" key="3">
    <source>
        <dbReference type="Proteomes" id="UP000316688"/>
    </source>
</evidence>
<name>A0A557RJE5_9GAMM</name>